<dbReference type="AlphaFoldDB" id="A0A2G5I1N8"/>
<reference evidence="6 7" key="1">
    <citation type="submission" date="2015-10" db="EMBL/GenBank/DDBJ databases">
        <title>The cercosporin biosynthetic gene cluster was horizontally transferred to several fungal lineages and shown to be expanded in Cercospora beticola based on microsynteny with recipient genomes.</title>
        <authorList>
            <person name="De Jonge R."/>
            <person name="Ebert M.K."/>
            <person name="Suttle J.C."/>
            <person name="Jurick Ii W.M."/>
            <person name="Secor G.A."/>
            <person name="Thomma B.P."/>
            <person name="Van De Peer Y."/>
            <person name="Bolton M.D."/>
        </authorList>
    </citation>
    <scope>NUCLEOTIDE SEQUENCE [LARGE SCALE GENOMIC DNA]</scope>
    <source>
        <strain evidence="6 7">09-40</strain>
    </source>
</reference>
<evidence type="ECO:0000256" key="4">
    <source>
        <dbReference type="PROSITE-ProRule" id="PRU00175"/>
    </source>
</evidence>
<evidence type="ECO:0000259" key="5">
    <source>
        <dbReference type="PROSITE" id="PS50089"/>
    </source>
</evidence>
<dbReference type="Pfam" id="PF00097">
    <property type="entry name" value="zf-C3HC4"/>
    <property type="match status" value="1"/>
</dbReference>
<feature type="domain" description="RING-type" evidence="5">
    <location>
        <begin position="76"/>
        <end position="116"/>
    </location>
</feature>
<dbReference type="OrthoDB" id="2849579at2759"/>
<dbReference type="InterPro" id="IPR018957">
    <property type="entry name" value="Znf_C3HC4_RING-type"/>
</dbReference>
<evidence type="ECO:0000256" key="2">
    <source>
        <dbReference type="ARBA" id="ARBA00022771"/>
    </source>
</evidence>
<dbReference type="InterPro" id="IPR001841">
    <property type="entry name" value="Znf_RING"/>
</dbReference>
<sequence length="177" mass="19596">MTTGECAKLISSTSTSHTVLNFRNPKTKHTTLGQHSQHLHDRLTCNSNPKSTPTMDLPTKQQYLSDLTPLAKSSFCSICKEEPMQEPTQLAECRHTFCHDCIVAWVQTANTCPTCRKELYEPEPDEADTEDFTDEIFDELAAMAGIALDGDEAEADSNDAGEAHFPIIILEGSTLYN</sequence>
<keyword evidence="2 4" id="KW-0863">Zinc-finger</keyword>
<organism evidence="6 7">
    <name type="scientific">Cercospora beticola</name>
    <name type="common">Sugarbeet leaf spot fungus</name>
    <dbReference type="NCBI Taxonomy" id="122368"/>
    <lineage>
        <taxon>Eukaryota</taxon>
        <taxon>Fungi</taxon>
        <taxon>Dikarya</taxon>
        <taxon>Ascomycota</taxon>
        <taxon>Pezizomycotina</taxon>
        <taxon>Dothideomycetes</taxon>
        <taxon>Dothideomycetidae</taxon>
        <taxon>Mycosphaerellales</taxon>
        <taxon>Mycosphaerellaceae</taxon>
        <taxon>Cercospora</taxon>
    </lineage>
</organism>
<dbReference type="EMBL" id="LKMD01000101">
    <property type="protein sequence ID" value="PIA98725.1"/>
    <property type="molecule type" value="Genomic_DNA"/>
</dbReference>
<dbReference type="InterPro" id="IPR013083">
    <property type="entry name" value="Znf_RING/FYVE/PHD"/>
</dbReference>
<dbReference type="Gene3D" id="3.30.40.10">
    <property type="entry name" value="Zinc/RING finger domain, C3HC4 (zinc finger)"/>
    <property type="match status" value="1"/>
</dbReference>
<evidence type="ECO:0000256" key="3">
    <source>
        <dbReference type="ARBA" id="ARBA00022833"/>
    </source>
</evidence>
<protein>
    <recommendedName>
        <fullName evidence="5">RING-type domain-containing protein</fullName>
    </recommendedName>
</protein>
<gene>
    <name evidence="6" type="ORF">CB0940_03738</name>
</gene>
<dbReference type="PROSITE" id="PS50089">
    <property type="entry name" value="ZF_RING_2"/>
    <property type="match status" value="1"/>
</dbReference>
<proteinExistence type="predicted"/>
<name>A0A2G5I1N8_CERBT</name>
<comment type="caution">
    <text evidence="6">The sequence shown here is derived from an EMBL/GenBank/DDBJ whole genome shotgun (WGS) entry which is preliminary data.</text>
</comment>
<dbReference type="SMART" id="SM00184">
    <property type="entry name" value="RING"/>
    <property type="match status" value="1"/>
</dbReference>
<dbReference type="PROSITE" id="PS00518">
    <property type="entry name" value="ZF_RING_1"/>
    <property type="match status" value="1"/>
</dbReference>
<dbReference type="GO" id="GO:0008270">
    <property type="term" value="F:zinc ion binding"/>
    <property type="evidence" value="ECO:0007669"/>
    <property type="project" value="UniProtKB-KW"/>
</dbReference>
<keyword evidence="3" id="KW-0862">Zinc</keyword>
<evidence type="ECO:0000313" key="7">
    <source>
        <dbReference type="Proteomes" id="UP000230605"/>
    </source>
</evidence>
<keyword evidence="1" id="KW-0479">Metal-binding</keyword>
<dbReference type="SUPFAM" id="SSF57850">
    <property type="entry name" value="RING/U-box"/>
    <property type="match status" value="1"/>
</dbReference>
<evidence type="ECO:0000313" key="6">
    <source>
        <dbReference type="EMBL" id="PIA98725.1"/>
    </source>
</evidence>
<accession>A0A2G5I1N8</accession>
<dbReference type="InterPro" id="IPR017907">
    <property type="entry name" value="Znf_RING_CS"/>
</dbReference>
<dbReference type="PANTHER" id="PTHR15710">
    <property type="entry name" value="E3 UBIQUITIN-PROTEIN LIGASE PRAJA"/>
    <property type="match status" value="1"/>
</dbReference>
<dbReference type="Proteomes" id="UP000230605">
    <property type="component" value="Chromosome 3"/>
</dbReference>
<evidence type="ECO:0000256" key="1">
    <source>
        <dbReference type="ARBA" id="ARBA00022723"/>
    </source>
</evidence>